<dbReference type="CDD" id="cd00158">
    <property type="entry name" value="RHOD"/>
    <property type="match status" value="1"/>
</dbReference>
<comment type="caution">
    <text evidence="2">The sequence shown here is derived from an EMBL/GenBank/DDBJ whole genome shotgun (WGS) entry which is preliminary data.</text>
</comment>
<dbReference type="InterPro" id="IPR036873">
    <property type="entry name" value="Rhodanese-like_dom_sf"/>
</dbReference>
<keyword evidence="3" id="KW-1185">Reference proteome</keyword>
<dbReference type="Gene3D" id="3.40.250.10">
    <property type="entry name" value="Rhodanese-like domain"/>
    <property type="match status" value="1"/>
</dbReference>
<dbReference type="InterPro" id="IPR001763">
    <property type="entry name" value="Rhodanese-like_dom"/>
</dbReference>
<evidence type="ECO:0000259" key="1">
    <source>
        <dbReference type="PROSITE" id="PS50206"/>
    </source>
</evidence>
<dbReference type="PANTHER" id="PTHR43031:SF1">
    <property type="entry name" value="PYRIDINE NUCLEOTIDE-DISULPHIDE OXIDOREDUCTASE"/>
    <property type="match status" value="1"/>
</dbReference>
<dbReference type="PROSITE" id="PS51257">
    <property type="entry name" value="PROKAR_LIPOPROTEIN"/>
    <property type="match status" value="1"/>
</dbReference>
<dbReference type="EMBL" id="JANCMU010000002">
    <property type="protein sequence ID" value="MDG4945841.1"/>
    <property type="molecule type" value="Genomic_DNA"/>
</dbReference>
<evidence type="ECO:0000313" key="3">
    <source>
        <dbReference type="Proteomes" id="UP001152599"/>
    </source>
</evidence>
<name>A0A9X4RUN1_9FLAO</name>
<dbReference type="RefSeq" id="WP_304420391.1">
    <property type="nucleotide sequence ID" value="NZ_JANCMU010000002.1"/>
</dbReference>
<organism evidence="2 3">
    <name type="scientific">Profundicola chukchiensis</name>
    <dbReference type="NCBI Taxonomy" id="2961959"/>
    <lineage>
        <taxon>Bacteria</taxon>
        <taxon>Pseudomonadati</taxon>
        <taxon>Bacteroidota</taxon>
        <taxon>Flavobacteriia</taxon>
        <taxon>Flavobacteriales</taxon>
        <taxon>Weeksellaceae</taxon>
        <taxon>Profundicola</taxon>
    </lineage>
</organism>
<dbReference type="Proteomes" id="UP001152599">
    <property type="component" value="Unassembled WGS sequence"/>
</dbReference>
<proteinExistence type="predicted"/>
<dbReference type="SMART" id="SM00450">
    <property type="entry name" value="RHOD"/>
    <property type="match status" value="1"/>
</dbReference>
<dbReference type="InterPro" id="IPR050229">
    <property type="entry name" value="GlpE_sulfurtransferase"/>
</dbReference>
<evidence type="ECO:0000313" key="2">
    <source>
        <dbReference type="EMBL" id="MDG4945841.1"/>
    </source>
</evidence>
<dbReference type="PANTHER" id="PTHR43031">
    <property type="entry name" value="FAD-DEPENDENT OXIDOREDUCTASE"/>
    <property type="match status" value="1"/>
</dbReference>
<sequence>MKNIIIILTFLFALSCKQEVQAQNEVGDVLSVEQFEQEIQSDDIQLLDVRTAEEYEEGYIGDATNIDVLKTDEFKQEIQKLDKSKPVYVYCRSGKRSQKAAEILEEEGFETIKDLDGGYNAWSEKH</sequence>
<dbReference type="PROSITE" id="PS50206">
    <property type="entry name" value="RHODANESE_3"/>
    <property type="match status" value="1"/>
</dbReference>
<gene>
    <name evidence="2" type="ORF">NMK71_05395</name>
</gene>
<dbReference type="AlphaFoldDB" id="A0A9X4RUN1"/>
<dbReference type="SUPFAM" id="SSF52821">
    <property type="entry name" value="Rhodanese/Cell cycle control phosphatase"/>
    <property type="match status" value="1"/>
</dbReference>
<protein>
    <submittedName>
        <fullName evidence="2">Rhodanese-like domain-containing protein</fullName>
    </submittedName>
</protein>
<reference evidence="2" key="1">
    <citation type="submission" date="2022-07" db="EMBL/GenBank/DDBJ databases">
        <title>Description and genome-wide analysis of Profundicola chukchiensis gen. nov., sp. nov., marine bacteria isolated from bottom sediments of the Chukchi Sea.</title>
        <authorList>
            <person name="Romanenko L."/>
            <person name="Otstavnykh N."/>
            <person name="Kurilenko V."/>
            <person name="Eremeev V."/>
            <person name="Velansky P."/>
            <person name="Mikhailov V."/>
            <person name="Isaeva M."/>
        </authorList>
    </citation>
    <scope>NUCLEOTIDE SEQUENCE</scope>
    <source>
        <strain evidence="2">KMM 9713</strain>
    </source>
</reference>
<accession>A0A9X4RUN1</accession>
<feature type="domain" description="Rhodanese" evidence="1">
    <location>
        <begin position="40"/>
        <end position="124"/>
    </location>
</feature>
<dbReference type="Pfam" id="PF00581">
    <property type="entry name" value="Rhodanese"/>
    <property type="match status" value="1"/>
</dbReference>